<accession>A0ABT8JGZ8</accession>
<evidence type="ECO:0000256" key="1">
    <source>
        <dbReference type="SAM" id="Phobius"/>
    </source>
</evidence>
<evidence type="ECO:0000313" key="3">
    <source>
        <dbReference type="Proteomes" id="UP001174205"/>
    </source>
</evidence>
<reference evidence="2" key="1">
    <citation type="submission" date="2023-03" db="EMBL/GenBank/DDBJ databases">
        <title>MT1 and MT2 Draft Genomes of Novel Species.</title>
        <authorList>
            <person name="Venkateswaran K."/>
        </authorList>
    </citation>
    <scope>NUCLEOTIDE SEQUENCE</scope>
    <source>
        <strain evidence="2">F6_3S_P_1C</strain>
    </source>
</reference>
<gene>
    <name evidence="2" type="ORF">P5G61_24450</name>
</gene>
<dbReference type="RefSeq" id="WP_301248810.1">
    <property type="nucleotide sequence ID" value="NZ_JAROCD010000013.1"/>
</dbReference>
<keyword evidence="1" id="KW-1133">Transmembrane helix</keyword>
<protein>
    <submittedName>
        <fullName evidence="2">Uncharacterized protein</fullName>
    </submittedName>
</protein>
<evidence type="ECO:0000313" key="2">
    <source>
        <dbReference type="EMBL" id="MDN4604400.1"/>
    </source>
</evidence>
<dbReference type="EMBL" id="JAROCD010000013">
    <property type="protein sequence ID" value="MDN4604400.1"/>
    <property type="molecule type" value="Genomic_DNA"/>
</dbReference>
<feature type="transmembrane region" description="Helical" evidence="1">
    <location>
        <begin position="28"/>
        <end position="48"/>
    </location>
</feature>
<comment type="caution">
    <text evidence="2">The sequence shown here is derived from an EMBL/GenBank/DDBJ whole genome shotgun (WGS) entry which is preliminary data.</text>
</comment>
<name>A0ABT8JGZ8_9BACL</name>
<sequence length="53" mass="5942">MRAIVNALKMAHAAAGIPQQHGNQMRMIIIFVFMQLFLPNTTFALLYACALHL</sequence>
<keyword evidence="1" id="KW-0812">Transmembrane</keyword>
<organism evidence="2 3">
    <name type="scientific">Paenibacillus vandeheii</name>
    <dbReference type="NCBI Taxonomy" id="3035917"/>
    <lineage>
        <taxon>Bacteria</taxon>
        <taxon>Bacillati</taxon>
        <taxon>Bacillota</taxon>
        <taxon>Bacilli</taxon>
        <taxon>Bacillales</taxon>
        <taxon>Paenibacillaceae</taxon>
        <taxon>Paenibacillus</taxon>
    </lineage>
</organism>
<proteinExistence type="predicted"/>
<dbReference type="Proteomes" id="UP001174205">
    <property type="component" value="Unassembled WGS sequence"/>
</dbReference>
<keyword evidence="3" id="KW-1185">Reference proteome</keyword>
<keyword evidence="1" id="KW-0472">Membrane</keyword>